<proteinExistence type="predicted"/>
<comment type="caution">
    <text evidence="2">The sequence shown here is derived from an EMBL/GenBank/DDBJ whole genome shotgun (WGS) entry which is preliminary data.</text>
</comment>
<keyword evidence="1" id="KW-0812">Transmembrane</keyword>
<keyword evidence="1" id="KW-1133">Transmembrane helix</keyword>
<reference evidence="2" key="1">
    <citation type="journal article" date="2020" name="mSystems">
        <title>Genome- and Community-Level Interaction Insights into Carbon Utilization and Element Cycling Functions of Hydrothermarchaeota in Hydrothermal Sediment.</title>
        <authorList>
            <person name="Zhou Z."/>
            <person name="Liu Y."/>
            <person name="Xu W."/>
            <person name="Pan J."/>
            <person name="Luo Z.H."/>
            <person name="Li M."/>
        </authorList>
    </citation>
    <scope>NUCLEOTIDE SEQUENCE [LARGE SCALE GENOMIC DNA]</scope>
    <source>
        <strain evidence="2">SpSt-897</strain>
    </source>
</reference>
<feature type="transmembrane region" description="Helical" evidence="1">
    <location>
        <begin position="66"/>
        <end position="82"/>
    </location>
</feature>
<dbReference type="AlphaFoldDB" id="A0A7C3ZBV4"/>
<gene>
    <name evidence="2" type="ORF">ENW96_08715</name>
</gene>
<evidence type="ECO:0000313" key="2">
    <source>
        <dbReference type="EMBL" id="HGF34452.1"/>
    </source>
</evidence>
<evidence type="ECO:0000256" key="1">
    <source>
        <dbReference type="SAM" id="Phobius"/>
    </source>
</evidence>
<accession>A0A7C3ZBV4</accession>
<protein>
    <submittedName>
        <fullName evidence="2">Uncharacterized protein</fullName>
    </submittedName>
</protein>
<organism evidence="2">
    <name type="scientific">Desulfobacca acetoxidans</name>
    <dbReference type="NCBI Taxonomy" id="60893"/>
    <lineage>
        <taxon>Bacteria</taxon>
        <taxon>Pseudomonadati</taxon>
        <taxon>Thermodesulfobacteriota</taxon>
        <taxon>Desulfobaccia</taxon>
        <taxon>Desulfobaccales</taxon>
        <taxon>Desulfobaccaceae</taxon>
        <taxon>Desulfobacca</taxon>
    </lineage>
</organism>
<name>A0A7C3ZBV4_9BACT</name>
<feature type="transmembrane region" description="Helical" evidence="1">
    <location>
        <begin position="116"/>
        <end position="137"/>
    </location>
</feature>
<keyword evidence="1" id="KW-0472">Membrane</keyword>
<feature type="transmembrane region" description="Helical" evidence="1">
    <location>
        <begin position="35"/>
        <end position="54"/>
    </location>
</feature>
<dbReference type="EMBL" id="DTMF01000211">
    <property type="protein sequence ID" value="HGF34452.1"/>
    <property type="molecule type" value="Genomic_DNA"/>
</dbReference>
<sequence>MNGRAWQIICVFGALVFFAPGRALAFTFLWETQGSYVHQMAHFLFAVAMFFLIYEINRGELRAVKGFTSLIWACVFLAWWNLDAIVGHTLDWTLQNPVVLGEGLNRRLLMENAHTWAYYLTKLTHFLLLIPAFYFFYRSLQRLSRESETKTR</sequence>